<sequence length="894" mass="104380">MRCSVIWLKSVTLISLLLMNMCRADITLSEVESTLKFEIATDSSQVVINPEGPLNFLRGYIYQKMECMYNKRFFSPQINIEYELEEYAVESVTHTGYLYVREEKRDRAYTAQSTNKMDVYAEKYHNHLIELFPSPTGDITIETRGNQSFVQFLRAETTEKHALKILALLLLFSEGVNIPIKVTNTVLEVYEKDKKDEIYFKVPMAILWLNPATDKAETFQQKKVKQLISFFKENSVNREVLSMMVDECSYDEFATGKFLDSPKFLIQSYIFGFIDTAQRAAEFIQTVHEMSKKYAPKTEAPSKDKSVYNRLFKPTSTIVNTRYMRLLKKSQQIMARYKIFPFTDKTQLPAYKSVPYYTRKNKSFSFNRLERYSNCVECMILSLFCCLAYDPAKGIYRTDHMGHVSEELEEFFSLKNQPFDTTKDEFQRKWCKVVADLKEPSIAYCRKRNEIDTGLINMLMVIAEVINAPREEKDKILGFSEKLNGKISGLDCKLYHEIKEYTKALVKRLSNTENVEIHFSGLNSTVYNNGRSDVSGQLTITFEYKSITNRIVLGIEQGHGTIDMKPAIMKIKDDRIEKMNEIADYCFCKNEGTFIENLFAAYIAYEIRKIDSSQKTEDFMKAQVRRTIQNNHIDINRLLLIKKIRDLDYKAELLTCYIAYTMDQNLSKTHPVVRFTSNILGSTELDNWEIQLRILSPIVFATEYKKRSGATNYPRIQLTEDLRALVEFRSNLKNFISYILDCNVDIFMIWLRMIISQLGSGKGMHSNPLLIGSVNRNITRKIFKDGSMEYANEINEIFRKTYPEYETKMKDRMHFIWLTYLCAEENLNLELIKINFHAICNYKFILESYIFCIESRQVCLTAIQTLGKLRDKLCHSESDIDKINRLINILGRRY</sequence>
<feature type="chain" id="PRO_5003617383" evidence="1">
    <location>
        <begin position="25"/>
        <end position="894"/>
    </location>
</feature>
<dbReference type="HOGENOM" id="CLU_009683_3_0_1"/>
<organism evidence="2">
    <name type="scientific">Nematocida ausubeli (strain ATCC PRA-371 / ERTm2)</name>
    <name type="common">Nematode killer fungus</name>
    <dbReference type="NCBI Taxonomy" id="1913371"/>
    <lineage>
        <taxon>Eukaryota</taxon>
        <taxon>Fungi</taxon>
        <taxon>Fungi incertae sedis</taxon>
        <taxon>Microsporidia</taxon>
        <taxon>Nematocida</taxon>
    </lineage>
</organism>
<evidence type="ECO:0000313" key="2">
    <source>
        <dbReference type="EMBL" id="EHY66924.1"/>
    </source>
</evidence>
<dbReference type="AlphaFoldDB" id="H8ZAE3"/>
<keyword evidence="1" id="KW-0732">Signal</keyword>
<dbReference type="Proteomes" id="UP000005622">
    <property type="component" value="Unassembled WGS sequence"/>
</dbReference>
<evidence type="ECO:0000256" key="1">
    <source>
        <dbReference type="SAM" id="SignalP"/>
    </source>
</evidence>
<protein>
    <submittedName>
        <fullName evidence="2">Uncharacterized protein</fullName>
    </submittedName>
</protein>
<proteinExistence type="predicted"/>
<feature type="signal peptide" evidence="1">
    <location>
        <begin position="1"/>
        <end position="24"/>
    </location>
</feature>
<accession>H8ZAE3</accession>
<reference evidence="2" key="1">
    <citation type="submission" date="2011-03" db="EMBL/GenBank/DDBJ databases">
        <title>The Genome Sequence of Nematocida sp1 strain ERTm2.</title>
        <authorList>
            <consortium name="The Broad Institute Genome Sequencing Platform"/>
            <consortium name="The Broad Institute Genome Sequencing Center for Infectious Disease"/>
            <person name="Cuomo C."/>
            <person name="Troemel E."/>
            <person name="Young S.K."/>
            <person name="Zeng Q."/>
            <person name="Gargeya S."/>
            <person name="Fitzgerald M."/>
            <person name="Haas B."/>
            <person name="Abouelleil A."/>
            <person name="Alvarado L."/>
            <person name="Arachchi H.M."/>
            <person name="Berlin A."/>
            <person name="Brown A."/>
            <person name="Chapman S.B."/>
            <person name="Chen Z."/>
            <person name="Dunbar C."/>
            <person name="Freedman E."/>
            <person name="Gearin G."/>
            <person name="Gellesch M."/>
            <person name="Goldberg J."/>
            <person name="Griggs A."/>
            <person name="Gujja S."/>
            <person name="Heilman E.R."/>
            <person name="Heiman D."/>
            <person name="Howarth C."/>
            <person name="Larson L."/>
            <person name="Lui A."/>
            <person name="MacDonald P.J.P."/>
            <person name="Mehta T."/>
            <person name="Montmayeur A."/>
            <person name="Murphy C."/>
            <person name="Neiman D."/>
            <person name="Pearson M."/>
            <person name="Priest M."/>
            <person name="Roberts A."/>
            <person name="Saif S."/>
            <person name="Shea T."/>
            <person name="Shenoy N."/>
            <person name="Sisk P."/>
            <person name="Stolte C."/>
            <person name="Sykes S."/>
            <person name="White J."/>
            <person name="Yandava C."/>
            <person name="Wortman J."/>
            <person name="Nusbaum C."/>
            <person name="Birren B."/>
        </authorList>
    </citation>
    <scope>NUCLEOTIDE SEQUENCE</scope>
    <source>
        <strain evidence="2">ERTm2</strain>
    </source>
</reference>
<dbReference type="EMBL" id="JH604633">
    <property type="protein sequence ID" value="EHY66924.1"/>
    <property type="molecule type" value="Genomic_DNA"/>
</dbReference>
<gene>
    <name evidence="2" type="ORF">NERG_00564</name>
</gene>
<name>H8ZAE3_NEMA1</name>